<keyword evidence="1" id="KW-1133">Transmembrane helix</keyword>
<evidence type="ECO:0000313" key="3">
    <source>
        <dbReference type="Proteomes" id="UP000503222"/>
    </source>
</evidence>
<feature type="transmembrane region" description="Helical" evidence="1">
    <location>
        <begin position="296"/>
        <end position="316"/>
    </location>
</feature>
<name>A0A6G7YRU8_9SPHN</name>
<keyword evidence="1" id="KW-0812">Transmembrane</keyword>
<protein>
    <recommendedName>
        <fullName evidence="4">Glycosyltransferase RgtA/B/C/D-like domain-containing protein</fullName>
    </recommendedName>
</protein>
<evidence type="ECO:0008006" key="4">
    <source>
        <dbReference type="Google" id="ProtNLM"/>
    </source>
</evidence>
<gene>
    <name evidence="2" type="ORF">G7077_11640</name>
</gene>
<dbReference type="AlphaFoldDB" id="A0A6G7YRU8"/>
<dbReference type="Proteomes" id="UP000503222">
    <property type="component" value="Chromosome"/>
</dbReference>
<dbReference type="EMBL" id="CP049869">
    <property type="protein sequence ID" value="QIK79459.1"/>
    <property type="molecule type" value="Genomic_DNA"/>
</dbReference>
<proteinExistence type="predicted"/>
<feature type="transmembrane region" description="Helical" evidence="1">
    <location>
        <begin position="237"/>
        <end position="256"/>
    </location>
</feature>
<keyword evidence="1" id="KW-0472">Membrane</keyword>
<accession>A0A6G7YRU8</accession>
<evidence type="ECO:0000256" key="1">
    <source>
        <dbReference type="SAM" id="Phobius"/>
    </source>
</evidence>
<feature type="transmembrane region" description="Helical" evidence="1">
    <location>
        <begin position="208"/>
        <end position="225"/>
    </location>
</feature>
<evidence type="ECO:0000313" key="2">
    <source>
        <dbReference type="EMBL" id="QIK79459.1"/>
    </source>
</evidence>
<keyword evidence="3" id="KW-1185">Reference proteome</keyword>
<dbReference type="KEGG" id="spii:G7077_11640"/>
<feature type="transmembrane region" description="Helical" evidence="1">
    <location>
        <begin position="173"/>
        <end position="196"/>
    </location>
</feature>
<feature type="transmembrane region" description="Helical" evidence="1">
    <location>
        <begin position="140"/>
        <end position="166"/>
    </location>
</feature>
<reference evidence="2 3" key="1">
    <citation type="submission" date="2020-03" db="EMBL/GenBank/DDBJ databases">
        <title>Sphingomonas sp. nov., isolated from fish.</title>
        <authorList>
            <person name="Hyun D.-W."/>
            <person name="Bae J.-W."/>
        </authorList>
    </citation>
    <scope>NUCLEOTIDE SEQUENCE [LARGE SCALE GENOMIC DNA]</scope>
    <source>
        <strain evidence="2 3">HDW15B</strain>
    </source>
</reference>
<feature type="transmembrane region" description="Helical" evidence="1">
    <location>
        <begin position="262"/>
        <end position="284"/>
    </location>
</feature>
<dbReference type="RefSeq" id="WP_166411846.1">
    <property type="nucleotide sequence ID" value="NZ_CP049869.1"/>
</dbReference>
<sequence length="514" mass="56742">MNGELSIAGTPRATALGGRLGRVFSRGDSLIAEDRSWRTAVAALLLLQTTMVFSHAAWLDEWQALQIALQSPDLSALLENLRYEGHPPLWYALLRIAGWFIPYLWVLAGIQFAVALGMQALILLRAPFTRLERLLLGSSYFILFEFGTLSRGLSLGAFLTIALFAAKDKRLRWATIILLPLVDFLFGLISLIGIMLALHDKRFSRLGAGLWLASSLLAAWSIIPAPDIRPALATPHVLYGLFLALNNLSALLIPFQTLDGQIGWGGGLPGLLGPVGGLLFLLFALSEIRDVKLHGWLFRLFFLLSIAFTLFIYPLGIRHLTLIPLLVILFKWREVEAGGATSAWFKAWLAVLAAGGAAVVAISVDRPFDSAPEVAKFITANNLQDKHWVSYPDSLGQAVSGLIDREFETPPKGCTQSFIRWDRGDPSEGINNAAELDKALRKVASNRGRFYLISSYDLDDRITIPFRKIAHFGKAYDRRDYFIYVVAPALPEKAPARPCPPKRVGLSQAWLLAS</sequence>
<feature type="transmembrane region" description="Helical" evidence="1">
    <location>
        <begin position="103"/>
        <end position="128"/>
    </location>
</feature>
<organism evidence="2 3">
    <name type="scientific">Sphingomonas piscis</name>
    <dbReference type="NCBI Taxonomy" id="2714943"/>
    <lineage>
        <taxon>Bacteria</taxon>
        <taxon>Pseudomonadati</taxon>
        <taxon>Pseudomonadota</taxon>
        <taxon>Alphaproteobacteria</taxon>
        <taxon>Sphingomonadales</taxon>
        <taxon>Sphingomonadaceae</taxon>
        <taxon>Sphingomonas</taxon>
    </lineage>
</organism>